<sequence length="342" mass="37247">MNTKFFLSAFLALTISSLSAQKSFFQTLDAHGPDAKYQVYGDLYKNDNGEPAAQASTTYHQVIERHSLGPLSAGITVTKVLDDGRTSLGNNYNGIAISAIKYVGFPNTRVLHHTGYNRGYVAFDNYIFFLKGLSDDLTDFSKISSIMILDGSAKAEKKEKKKGKFWKKLKEAALNERPSGEGSSPEYKQLMAKNPEQLVRDYLKSMKAKEDAYTMTAQDKSNLKKLYDAAKADDAKAKKINDAYWASPEGQAVLAARRRENGSSGGGSVTLRNNSNSTVYVGSSGSNNRGTKIAPGSTASWSCGRDAYLQQETIVGTTSSYKSTSNRVYSANSGCGRTVNIN</sequence>
<accession>A0A3M0GEY5</accession>
<evidence type="ECO:0000313" key="2">
    <source>
        <dbReference type="EMBL" id="RMB63475.1"/>
    </source>
</evidence>
<name>A0A3M0GEY5_9FLAO</name>
<evidence type="ECO:0008006" key="4">
    <source>
        <dbReference type="Google" id="ProtNLM"/>
    </source>
</evidence>
<dbReference type="RefSeq" id="WP_121916278.1">
    <property type="nucleotide sequence ID" value="NZ_REFV01000002.1"/>
</dbReference>
<dbReference type="AlphaFoldDB" id="A0A3M0GEY5"/>
<protein>
    <recommendedName>
        <fullName evidence="4">SH3 domain-containing protein</fullName>
    </recommendedName>
</protein>
<comment type="caution">
    <text evidence="2">The sequence shown here is derived from an EMBL/GenBank/DDBJ whole genome shotgun (WGS) entry which is preliminary data.</text>
</comment>
<evidence type="ECO:0000256" key="1">
    <source>
        <dbReference type="SAM" id="SignalP"/>
    </source>
</evidence>
<feature type="chain" id="PRO_5018223125" description="SH3 domain-containing protein" evidence="1">
    <location>
        <begin position="21"/>
        <end position="342"/>
    </location>
</feature>
<gene>
    <name evidence="2" type="ORF">EAX61_03550</name>
</gene>
<dbReference type="OrthoDB" id="1191263at2"/>
<organism evidence="2 3">
    <name type="scientific">Dokdonia sinensis</name>
    <dbReference type="NCBI Taxonomy" id="2479847"/>
    <lineage>
        <taxon>Bacteria</taxon>
        <taxon>Pseudomonadati</taxon>
        <taxon>Bacteroidota</taxon>
        <taxon>Flavobacteriia</taxon>
        <taxon>Flavobacteriales</taxon>
        <taxon>Flavobacteriaceae</taxon>
        <taxon>Dokdonia</taxon>
    </lineage>
</organism>
<keyword evidence="3" id="KW-1185">Reference proteome</keyword>
<proteinExistence type="predicted"/>
<feature type="signal peptide" evidence="1">
    <location>
        <begin position="1"/>
        <end position="20"/>
    </location>
</feature>
<keyword evidence="1" id="KW-0732">Signal</keyword>
<reference evidence="2 3" key="1">
    <citation type="submission" date="2018-10" db="EMBL/GenBank/DDBJ databases">
        <title>Dokdonia luteus sp. nov., isolated from sea water.</title>
        <authorList>
            <person name="Zhou L.Y."/>
            <person name="Du Z.J."/>
        </authorList>
    </citation>
    <scope>NUCLEOTIDE SEQUENCE [LARGE SCALE GENOMIC DNA]</scope>
    <source>
        <strain evidence="2 3">SH27</strain>
    </source>
</reference>
<dbReference type="EMBL" id="REFV01000002">
    <property type="protein sequence ID" value="RMB63475.1"/>
    <property type="molecule type" value="Genomic_DNA"/>
</dbReference>
<evidence type="ECO:0000313" key="3">
    <source>
        <dbReference type="Proteomes" id="UP000281985"/>
    </source>
</evidence>
<dbReference type="Proteomes" id="UP000281985">
    <property type="component" value="Unassembled WGS sequence"/>
</dbReference>